<gene>
    <name evidence="1" type="ORF">dnm_071730</name>
</gene>
<reference evidence="1" key="1">
    <citation type="journal article" date="2021" name="Microb. Physiol.">
        <title>Proteogenomic Insights into the Physiology of Marine, Sulfate-Reducing, Filamentous Desulfonema limicola and Desulfonema magnum.</title>
        <authorList>
            <person name="Schnaars V."/>
            <person name="Wohlbrand L."/>
            <person name="Scheve S."/>
            <person name="Hinrichs C."/>
            <person name="Reinhardt R."/>
            <person name="Rabus R."/>
        </authorList>
    </citation>
    <scope>NUCLEOTIDE SEQUENCE</scope>
    <source>
        <strain evidence="1">4be13</strain>
    </source>
</reference>
<dbReference type="KEGG" id="dmm:dnm_071730"/>
<sequence>MKYLSKNFLYYSFSASVEETRGFPLSETHHSPKKNPGFFPGQILKIYG</sequence>
<name>A0A975GSI1_9BACT</name>
<keyword evidence="2" id="KW-1185">Reference proteome</keyword>
<evidence type="ECO:0000313" key="2">
    <source>
        <dbReference type="Proteomes" id="UP000663722"/>
    </source>
</evidence>
<dbReference type="EMBL" id="CP061800">
    <property type="protein sequence ID" value="QTA91108.1"/>
    <property type="molecule type" value="Genomic_DNA"/>
</dbReference>
<accession>A0A975GSI1</accession>
<protein>
    <submittedName>
        <fullName evidence="1">Uncharacterized protein</fullName>
    </submittedName>
</protein>
<evidence type="ECO:0000313" key="1">
    <source>
        <dbReference type="EMBL" id="QTA91108.1"/>
    </source>
</evidence>
<organism evidence="1 2">
    <name type="scientific">Desulfonema magnum</name>
    <dbReference type="NCBI Taxonomy" id="45655"/>
    <lineage>
        <taxon>Bacteria</taxon>
        <taxon>Pseudomonadati</taxon>
        <taxon>Thermodesulfobacteriota</taxon>
        <taxon>Desulfobacteria</taxon>
        <taxon>Desulfobacterales</taxon>
        <taxon>Desulfococcaceae</taxon>
        <taxon>Desulfonema</taxon>
    </lineage>
</organism>
<dbReference type="Proteomes" id="UP000663722">
    <property type="component" value="Chromosome"/>
</dbReference>
<proteinExistence type="predicted"/>
<dbReference type="AlphaFoldDB" id="A0A975GSI1"/>